<organism evidence="1 2">
    <name type="scientific">Lupinus luteus</name>
    <name type="common">European yellow lupine</name>
    <dbReference type="NCBI Taxonomy" id="3873"/>
    <lineage>
        <taxon>Eukaryota</taxon>
        <taxon>Viridiplantae</taxon>
        <taxon>Streptophyta</taxon>
        <taxon>Embryophyta</taxon>
        <taxon>Tracheophyta</taxon>
        <taxon>Spermatophyta</taxon>
        <taxon>Magnoliopsida</taxon>
        <taxon>eudicotyledons</taxon>
        <taxon>Gunneridae</taxon>
        <taxon>Pentapetalae</taxon>
        <taxon>rosids</taxon>
        <taxon>fabids</taxon>
        <taxon>Fabales</taxon>
        <taxon>Fabaceae</taxon>
        <taxon>Papilionoideae</taxon>
        <taxon>50 kb inversion clade</taxon>
        <taxon>genistoids sensu lato</taxon>
        <taxon>core genistoids</taxon>
        <taxon>Genisteae</taxon>
        <taxon>Lupinus</taxon>
    </lineage>
</organism>
<evidence type="ECO:0000313" key="1">
    <source>
        <dbReference type="EMBL" id="CAL0321270.1"/>
    </source>
</evidence>
<dbReference type="AlphaFoldDB" id="A0AAV1XJF0"/>
<comment type="caution">
    <text evidence="1">The sequence shown here is derived from an EMBL/GenBank/DDBJ whole genome shotgun (WGS) entry which is preliminary data.</text>
</comment>
<dbReference type="Proteomes" id="UP001497480">
    <property type="component" value="Unassembled WGS sequence"/>
</dbReference>
<dbReference type="EMBL" id="CAXHTB010000015">
    <property type="protein sequence ID" value="CAL0321270.1"/>
    <property type="molecule type" value="Genomic_DNA"/>
</dbReference>
<proteinExistence type="predicted"/>
<accession>A0AAV1XJF0</accession>
<reference evidence="1 2" key="1">
    <citation type="submission" date="2024-03" db="EMBL/GenBank/DDBJ databases">
        <authorList>
            <person name="Martinez-Hernandez J."/>
        </authorList>
    </citation>
    <scope>NUCLEOTIDE SEQUENCE [LARGE SCALE GENOMIC DNA]</scope>
</reference>
<protein>
    <submittedName>
        <fullName evidence="1">Uncharacterized protein</fullName>
    </submittedName>
</protein>
<keyword evidence="2" id="KW-1185">Reference proteome</keyword>
<evidence type="ECO:0000313" key="2">
    <source>
        <dbReference type="Proteomes" id="UP001497480"/>
    </source>
</evidence>
<sequence length="137" mass="14422">MLVSKIEHSRFTVFGGLDDLSITEFRVGPIATSVLGSGLTGVDMIDNVIEDIVVVCGVFGFAYERLIGFVGVGSSWLGSPGLSEVGGCRGCCIFLVRLGVWICGRQMGFSVSLEGYGSLAGSRRGMGEAGFGHDDFQ</sequence>
<gene>
    <name evidence="1" type="ORF">LLUT_LOCUS22330</name>
</gene>
<name>A0AAV1XJF0_LUPLU</name>